<keyword evidence="2" id="KW-1185">Reference proteome</keyword>
<proteinExistence type="predicted"/>
<gene>
    <name evidence="1" type="ORF">DV515_00019684</name>
</gene>
<dbReference type="OrthoDB" id="300641at2759"/>
<feature type="non-terminal residue" evidence="1">
    <location>
        <position position="1"/>
    </location>
</feature>
<accession>A0A3L8Q460</accession>
<evidence type="ECO:0000313" key="2">
    <source>
        <dbReference type="Proteomes" id="UP000276834"/>
    </source>
</evidence>
<dbReference type="AlphaFoldDB" id="A0A3L8Q460"/>
<sequence length="310" mass="33364">RANPARGFAECANPARGFAESARLRKVPPVQIPSRICSECAKPCTGVWVSVQGSGRVHECATRFGWVCKAFKGCLVSVQGACKAPEVCKGGDECARVQKCARSVQWVCKGYPRLQKIPWVCNEWARGGSDECARSVRGSGSVQGGFDECAGCARGVQGVCKVCKGPECSMGVQWVCKGSLMGVQGVCKERARLWKCARGCARAPEGSMGVHGGSDECARGVQGVCNEWARVVDECAMSSGRFCVRPMMCKGRARLRKCARWGARVLNCAMGVQWVCNGCARGVQGACKGRARATHHRVSSRGRLGRHERR</sequence>
<reference evidence="1 2" key="1">
    <citation type="journal article" date="2018" name="Proc. R. Soc. B">
        <title>A non-coding region near Follistatin controls head colour polymorphism in the Gouldian finch.</title>
        <authorList>
            <person name="Toomey M.B."/>
            <person name="Marques C.I."/>
            <person name="Andrade P."/>
            <person name="Araujo P.M."/>
            <person name="Sabatino S."/>
            <person name="Gazda M.A."/>
            <person name="Afonso S."/>
            <person name="Lopes R.J."/>
            <person name="Corbo J.C."/>
            <person name="Carneiro M."/>
        </authorList>
    </citation>
    <scope>NUCLEOTIDE SEQUENCE [LARGE SCALE GENOMIC DNA]</scope>
    <source>
        <strain evidence="1">Red01</strain>
        <tissue evidence="1">Muscle</tissue>
    </source>
</reference>
<comment type="caution">
    <text evidence="1">The sequence shown here is derived from an EMBL/GenBank/DDBJ whole genome shotgun (WGS) entry which is preliminary data.</text>
</comment>
<organism evidence="1 2">
    <name type="scientific">Chloebia gouldiae</name>
    <name type="common">Gouldian finch</name>
    <name type="synonym">Erythrura gouldiae</name>
    <dbReference type="NCBI Taxonomy" id="44316"/>
    <lineage>
        <taxon>Eukaryota</taxon>
        <taxon>Metazoa</taxon>
        <taxon>Chordata</taxon>
        <taxon>Craniata</taxon>
        <taxon>Vertebrata</taxon>
        <taxon>Euteleostomi</taxon>
        <taxon>Archelosauria</taxon>
        <taxon>Archosauria</taxon>
        <taxon>Dinosauria</taxon>
        <taxon>Saurischia</taxon>
        <taxon>Theropoda</taxon>
        <taxon>Coelurosauria</taxon>
        <taxon>Aves</taxon>
        <taxon>Neognathae</taxon>
        <taxon>Neoaves</taxon>
        <taxon>Telluraves</taxon>
        <taxon>Australaves</taxon>
        <taxon>Passeriformes</taxon>
        <taxon>Passeroidea</taxon>
        <taxon>Passeridae</taxon>
        <taxon>Chloebia</taxon>
    </lineage>
</organism>
<protein>
    <submittedName>
        <fullName evidence="1">Uncharacterized protein</fullName>
    </submittedName>
</protein>
<dbReference type="Proteomes" id="UP000276834">
    <property type="component" value="Unassembled WGS sequence"/>
</dbReference>
<name>A0A3L8Q460_CHLGU</name>
<dbReference type="EMBL" id="QUSF01011306">
    <property type="protein sequence ID" value="RLV62094.1"/>
    <property type="molecule type" value="Genomic_DNA"/>
</dbReference>
<evidence type="ECO:0000313" key="1">
    <source>
        <dbReference type="EMBL" id="RLV62094.1"/>
    </source>
</evidence>